<evidence type="ECO:0000256" key="1">
    <source>
        <dbReference type="ARBA" id="ARBA00004123"/>
    </source>
</evidence>
<dbReference type="InterPro" id="IPR052035">
    <property type="entry name" value="ZnF_BED_domain_contain"/>
</dbReference>
<keyword evidence="10" id="KW-1185">Reference proteome</keyword>
<comment type="caution">
    <text evidence="9">The sequence shown here is derived from an EMBL/GenBank/DDBJ whole genome shotgun (WGS) entry which is preliminary data.</text>
</comment>
<dbReference type="GO" id="GO:0046983">
    <property type="term" value="F:protein dimerization activity"/>
    <property type="evidence" value="ECO:0007669"/>
    <property type="project" value="InterPro"/>
</dbReference>
<evidence type="ECO:0000313" key="9">
    <source>
        <dbReference type="EMBL" id="CDO68878.1"/>
    </source>
</evidence>
<keyword evidence="2" id="KW-0479">Metal-binding</keyword>
<dbReference type="Pfam" id="PF04937">
    <property type="entry name" value="DUF659"/>
    <property type="match status" value="1"/>
</dbReference>
<dbReference type="PANTHER" id="PTHR46481">
    <property type="entry name" value="ZINC FINGER BED DOMAIN-CONTAINING PROTEIN 4"/>
    <property type="match status" value="1"/>
</dbReference>
<evidence type="ECO:0000256" key="5">
    <source>
        <dbReference type="ARBA" id="ARBA00023242"/>
    </source>
</evidence>
<dbReference type="AlphaFoldDB" id="A0A060S925"/>
<evidence type="ECO:0008006" key="11">
    <source>
        <dbReference type="Google" id="ProtNLM"/>
    </source>
</evidence>
<evidence type="ECO:0000256" key="2">
    <source>
        <dbReference type="ARBA" id="ARBA00022723"/>
    </source>
</evidence>
<dbReference type="PANTHER" id="PTHR46481:SF10">
    <property type="entry name" value="ZINC FINGER BED DOMAIN-CONTAINING PROTEIN 39"/>
    <property type="match status" value="1"/>
</dbReference>
<accession>A0A060S925</accession>
<keyword evidence="3" id="KW-0863">Zinc-finger</keyword>
<dbReference type="InterPro" id="IPR008906">
    <property type="entry name" value="HATC_C_dom"/>
</dbReference>
<dbReference type="Proteomes" id="UP000029665">
    <property type="component" value="Unassembled WGS sequence"/>
</dbReference>
<feature type="domain" description="DUF659" evidence="7">
    <location>
        <begin position="10"/>
        <end position="123"/>
    </location>
</feature>
<dbReference type="Pfam" id="PF05699">
    <property type="entry name" value="Dimer_Tnp_hAT"/>
    <property type="match status" value="1"/>
</dbReference>
<keyword evidence="4" id="KW-0862">Zinc</keyword>
<dbReference type="HOGENOM" id="CLU_007316_1_0_1"/>
<dbReference type="InterPro" id="IPR012337">
    <property type="entry name" value="RNaseH-like_sf"/>
</dbReference>
<proteinExistence type="predicted"/>
<evidence type="ECO:0000259" key="7">
    <source>
        <dbReference type="Pfam" id="PF04937"/>
    </source>
</evidence>
<dbReference type="OMA" id="WHSIARI"/>
<sequence length="647" mass="71687">MYRSAAKERTTGVEATLQADGWTGINNHHLVAFMMNAKREIHTVRVLDTSTERKTAPVFLKHIEETLQSLGEDWKVVVVAFTSDASGESRAARIALLKKYPWLIVLDCYAHQVNLVVGDYLKCGGPTLAITDDAEELISWLRRRTFVLARIREVQTSNGKSAYAVIRPVATRWTSHYLAFKRLLELKPALAVILAEDQAAGGDSTFMAGIKTAAAKAKARQMLALIEDGHFWHSLNRIDISVAPRIKLHLEPLAIAAHVAQASHCRLDQVLLLFGTMYYRFSHLPPDIADPVASAAVLKSLEDRWAKADQAIFVAAVILNPLYRLQPFAELSEFVDMELEHLMVQLWKRLFRAEEAPQDLYDDFSDYLHKQGRFKRLEDHLKSKLERAQAQNIPIDPLDIWKAAGVSGRPEPPLTMLAKRILSVCANSASCERLFSIFGQLLTKQRNRMGSATLTALAELKMHLRDEYSRSQGMKERLKRHCGKPQETPAPAAAINSQQVAASHPAGNNAASTRPADADEDESMDGGARTHTGGELRAISDALMRAAEDDSDPNPLLPSHYASAYGPDSQPFSRTLKELFDFGAPQWVARIEGFASRGLDEELEMYELLDFDGAGDSEPNIAGDSADFAEGSGDFELDAMTAEILQS</sequence>
<comment type="subcellular location">
    <subcellularLocation>
        <location evidence="1">Nucleus</location>
    </subcellularLocation>
</comment>
<evidence type="ECO:0000256" key="3">
    <source>
        <dbReference type="ARBA" id="ARBA00022771"/>
    </source>
</evidence>
<dbReference type="SUPFAM" id="SSF53098">
    <property type="entry name" value="Ribonuclease H-like"/>
    <property type="match status" value="1"/>
</dbReference>
<dbReference type="InterPro" id="IPR007021">
    <property type="entry name" value="DUF659"/>
</dbReference>
<protein>
    <recommendedName>
        <fullName evidence="11">DUF659 domain-containing protein</fullName>
    </recommendedName>
</protein>
<feature type="region of interest" description="Disordered" evidence="6">
    <location>
        <begin position="469"/>
        <end position="534"/>
    </location>
</feature>
<reference evidence="9" key="1">
    <citation type="submission" date="2014-01" db="EMBL/GenBank/DDBJ databases">
        <title>The genome of the white-rot fungus Pycnoporus cinnabarinus: a basidiomycete model with a versatile arsenal for lignocellulosic biomass breakdown.</title>
        <authorList>
            <person name="Levasseur A."/>
            <person name="Lomascolo A."/>
            <person name="Ruiz-Duenas F.J."/>
            <person name="Uzan E."/>
            <person name="Piumi F."/>
            <person name="Kues U."/>
            <person name="Ram A.F.J."/>
            <person name="Murat C."/>
            <person name="Haon M."/>
            <person name="Benoit I."/>
            <person name="Arfi Y."/>
            <person name="Chevret D."/>
            <person name="Drula E."/>
            <person name="Kwon M.J."/>
            <person name="Gouret P."/>
            <person name="Lesage-Meessen L."/>
            <person name="Lombard V."/>
            <person name="Mariette J."/>
            <person name="Noirot C."/>
            <person name="Park J."/>
            <person name="Patyshakuliyeva A."/>
            <person name="Wieneger R.A.B."/>
            <person name="Wosten H.A.B."/>
            <person name="Martin F."/>
            <person name="Coutinho P.M."/>
            <person name="de Vries R."/>
            <person name="Martinez A.T."/>
            <person name="Klopp C."/>
            <person name="Pontarotti P."/>
            <person name="Henrissat B."/>
            <person name="Record E."/>
        </authorList>
    </citation>
    <scope>NUCLEOTIDE SEQUENCE [LARGE SCALE GENOMIC DNA]</scope>
    <source>
        <strain evidence="9">BRFM137</strain>
    </source>
</reference>
<keyword evidence="5" id="KW-0539">Nucleus</keyword>
<dbReference type="STRING" id="5643.A0A060S925"/>
<evidence type="ECO:0000259" key="8">
    <source>
        <dbReference type="Pfam" id="PF05699"/>
    </source>
</evidence>
<name>A0A060S925_PYCCI</name>
<dbReference type="GO" id="GO:0008270">
    <property type="term" value="F:zinc ion binding"/>
    <property type="evidence" value="ECO:0007669"/>
    <property type="project" value="UniProtKB-KW"/>
</dbReference>
<gene>
    <name evidence="9" type="ORF">BN946_scf185000.g21</name>
</gene>
<evidence type="ECO:0000256" key="6">
    <source>
        <dbReference type="SAM" id="MobiDB-lite"/>
    </source>
</evidence>
<feature type="domain" description="HAT C-terminal dimerisation" evidence="8">
    <location>
        <begin position="389"/>
        <end position="458"/>
    </location>
</feature>
<dbReference type="GO" id="GO:0005634">
    <property type="term" value="C:nucleus"/>
    <property type="evidence" value="ECO:0007669"/>
    <property type="project" value="UniProtKB-SubCell"/>
</dbReference>
<organism evidence="9 10">
    <name type="scientific">Pycnoporus cinnabarinus</name>
    <name type="common">Cinnabar-red polypore</name>
    <name type="synonym">Trametes cinnabarina</name>
    <dbReference type="NCBI Taxonomy" id="5643"/>
    <lineage>
        <taxon>Eukaryota</taxon>
        <taxon>Fungi</taxon>
        <taxon>Dikarya</taxon>
        <taxon>Basidiomycota</taxon>
        <taxon>Agaricomycotina</taxon>
        <taxon>Agaricomycetes</taxon>
        <taxon>Polyporales</taxon>
        <taxon>Polyporaceae</taxon>
        <taxon>Trametes</taxon>
    </lineage>
</organism>
<evidence type="ECO:0000256" key="4">
    <source>
        <dbReference type="ARBA" id="ARBA00022833"/>
    </source>
</evidence>
<dbReference type="EMBL" id="CCBP010000028">
    <property type="protein sequence ID" value="CDO68878.1"/>
    <property type="molecule type" value="Genomic_DNA"/>
</dbReference>
<evidence type="ECO:0000313" key="10">
    <source>
        <dbReference type="Proteomes" id="UP000029665"/>
    </source>
</evidence>
<dbReference type="OrthoDB" id="3270520at2759"/>